<sequence>MVFHLDALGQLPIPLYIQLCLFYAVKDSSSYTLIEKTLKDAVRQLSSNFPWIAGEVVIDGACEGCSGTRKIKLCNSIPVFINDYRANPGLPTMDELRQAEFPLDLLKPNVIAPCNGFIFPKAGTDSLASSNPVFLVQANFIVGGLLLTVAGHHSAMDATGLGEVMRLLSKACHNDPFTSEELSVGNLDRRNIIPIFDESYRPGKELFQQIRPSYQPGHNVRDKGKSTRIKPSQNCSWKCFVFNQNSLDALKLQAYASKLNSANYVSTDDSLTAFIVQAIIRSRLPRLNSTADVTICRIVNARKYLSIPSGYPGFVVNATYYTDTVENLVKDHSGGIASKLRSALIPAELVYRSRALATYISRIRDKSVISFGARINTTEGMVVSSWAKVNCSDLDFNFKLGKPEAVRMPQQVPMEGLIYLLPKGSSGEIAAAICLRDEDMKNLKSDEEFIKYATYSA</sequence>
<dbReference type="GO" id="GO:0016747">
    <property type="term" value="F:acyltransferase activity, transferring groups other than amino-acyl groups"/>
    <property type="evidence" value="ECO:0000318"/>
    <property type="project" value="GO_Central"/>
</dbReference>
<dbReference type="Proteomes" id="UP000001744">
    <property type="component" value="Unassembled WGS sequence"/>
</dbReference>
<proteinExistence type="predicted"/>
<evidence type="ECO:0000256" key="1">
    <source>
        <dbReference type="ARBA" id="ARBA00022679"/>
    </source>
</evidence>
<dbReference type="JaponicusDB" id="SJAG_00020"/>
<accession>B6JUW0</accession>
<evidence type="ECO:0000259" key="2">
    <source>
        <dbReference type="Pfam" id="PF22664"/>
    </source>
</evidence>
<name>B6JUW0_SCHJY</name>
<dbReference type="PANTHER" id="PTHR31896">
    <property type="entry name" value="FAMILY REGULATORY PROTEIN, PUTATIVE (AFU_ORTHOLOGUE AFUA_3G14730)-RELATED"/>
    <property type="match status" value="1"/>
</dbReference>
<keyword evidence="1" id="KW-0808">Transferase</keyword>
<dbReference type="AlphaFoldDB" id="B6JUW0"/>
<dbReference type="InterPro" id="IPR054710">
    <property type="entry name" value="Tri101-like_N"/>
</dbReference>
<dbReference type="GO" id="GO:0005737">
    <property type="term" value="C:cytoplasm"/>
    <property type="evidence" value="ECO:0000318"/>
    <property type="project" value="GO_Central"/>
</dbReference>
<dbReference type="eggNOG" id="ENOG502SHVS">
    <property type="taxonomic scope" value="Eukaryota"/>
</dbReference>
<dbReference type="RefSeq" id="XP_002171323.1">
    <property type="nucleotide sequence ID" value="XM_002171287.2"/>
</dbReference>
<dbReference type="InterPro" id="IPR051283">
    <property type="entry name" value="Sec_Metabolite_Acyltrans"/>
</dbReference>
<dbReference type="InterPro" id="IPR023213">
    <property type="entry name" value="CAT-like_dom_sf"/>
</dbReference>
<reference evidence="3 4" key="1">
    <citation type="journal article" date="2011" name="Science">
        <title>Comparative functional genomics of the fission yeasts.</title>
        <authorList>
            <person name="Rhind N."/>
            <person name="Chen Z."/>
            <person name="Yassour M."/>
            <person name="Thompson D.A."/>
            <person name="Haas B.J."/>
            <person name="Habib N."/>
            <person name="Wapinski I."/>
            <person name="Roy S."/>
            <person name="Lin M.F."/>
            <person name="Heiman D.I."/>
            <person name="Young S.K."/>
            <person name="Furuya K."/>
            <person name="Guo Y."/>
            <person name="Pidoux A."/>
            <person name="Chen H.M."/>
            <person name="Robbertse B."/>
            <person name="Goldberg J.M."/>
            <person name="Aoki K."/>
            <person name="Bayne E.H."/>
            <person name="Berlin A.M."/>
            <person name="Desjardins C.A."/>
            <person name="Dobbs E."/>
            <person name="Dukaj L."/>
            <person name="Fan L."/>
            <person name="FitzGerald M.G."/>
            <person name="French C."/>
            <person name="Gujja S."/>
            <person name="Hansen K."/>
            <person name="Keifenheim D."/>
            <person name="Levin J.Z."/>
            <person name="Mosher R.A."/>
            <person name="Mueller C.A."/>
            <person name="Pfiffner J."/>
            <person name="Priest M."/>
            <person name="Russ C."/>
            <person name="Smialowska A."/>
            <person name="Swoboda P."/>
            <person name="Sykes S.M."/>
            <person name="Vaughn M."/>
            <person name="Vengrova S."/>
            <person name="Yoder R."/>
            <person name="Zeng Q."/>
            <person name="Allshire R."/>
            <person name="Baulcombe D."/>
            <person name="Birren B.W."/>
            <person name="Brown W."/>
            <person name="Ekwall K."/>
            <person name="Kellis M."/>
            <person name="Leatherwood J."/>
            <person name="Levin H."/>
            <person name="Margalit H."/>
            <person name="Martienssen R."/>
            <person name="Nieduszynski C.A."/>
            <person name="Spatafora J.W."/>
            <person name="Friedman N."/>
            <person name="Dalgaard J.Z."/>
            <person name="Baumann P."/>
            <person name="Niki H."/>
            <person name="Regev A."/>
            <person name="Nusbaum C."/>
        </authorList>
    </citation>
    <scope>NUCLEOTIDE SEQUENCE [LARGE SCALE GENOMIC DNA]</scope>
    <source>
        <strain evidence="4">yFS275 / FY16936</strain>
    </source>
</reference>
<protein>
    <submittedName>
        <fullName evidence="3">Trichothecene 3-O-acetyltransferase</fullName>
    </submittedName>
</protein>
<evidence type="ECO:0000313" key="4">
    <source>
        <dbReference type="Proteomes" id="UP000001744"/>
    </source>
</evidence>
<dbReference type="STRING" id="402676.B6JUW0"/>
<feature type="domain" description="Trichothecene 3-O-acetyltransferase-like N-terminal" evidence="2">
    <location>
        <begin position="15"/>
        <end position="172"/>
    </location>
</feature>
<dbReference type="HOGENOM" id="CLU_026450_5_0_1"/>
<dbReference type="OrthoDB" id="1862401at2759"/>
<gene>
    <name evidence="3" type="ORF">SJAG_00020</name>
</gene>
<evidence type="ECO:0000313" key="3">
    <source>
        <dbReference type="EMBL" id="EEB05030.1"/>
    </source>
</evidence>
<keyword evidence="4" id="KW-1185">Reference proteome</keyword>
<dbReference type="VEuPathDB" id="FungiDB:SJAG_00020"/>
<dbReference type="Gene3D" id="3.30.559.10">
    <property type="entry name" value="Chloramphenicol acetyltransferase-like domain"/>
    <property type="match status" value="2"/>
</dbReference>
<organism evidence="3 4">
    <name type="scientific">Schizosaccharomyces japonicus (strain yFS275 / FY16936)</name>
    <name type="common">Fission yeast</name>
    <dbReference type="NCBI Taxonomy" id="402676"/>
    <lineage>
        <taxon>Eukaryota</taxon>
        <taxon>Fungi</taxon>
        <taxon>Dikarya</taxon>
        <taxon>Ascomycota</taxon>
        <taxon>Taphrinomycotina</taxon>
        <taxon>Schizosaccharomycetes</taxon>
        <taxon>Schizosaccharomycetales</taxon>
        <taxon>Schizosaccharomycetaceae</taxon>
        <taxon>Schizosaccharomyces</taxon>
    </lineage>
</organism>
<dbReference type="PANTHER" id="PTHR31896:SF64">
    <property type="entry name" value="TRICHOTHECENE 3-O-ACETYLTRANSFERASE"/>
    <property type="match status" value="1"/>
</dbReference>
<dbReference type="Pfam" id="PF22664">
    <property type="entry name" value="TRI-like_N"/>
    <property type="match status" value="1"/>
</dbReference>
<dbReference type="GeneID" id="7050977"/>
<dbReference type="EMBL" id="KE651166">
    <property type="protein sequence ID" value="EEB05030.1"/>
    <property type="molecule type" value="Genomic_DNA"/>
</dbReference>